<accession>A0A8D8M416</accession>
<sequence length="103" mass="12011">MRILMFCSNRYFSKYTRHQRSSKCQGLILMDQDATHGNKVPLTKAEPHFKVINQHGNGVDEVKPHFKVIHQQGNGVDKVIPHFKVIHVIFQSFAIHMCRYTCF</sequence>
<reference evidence="1" key="1">
    <citation type="submission" date="2021-05" db="EMBL/GenBank/DDBJ databases">
        <authorList>
            <person name="Alioto T."/>
            <person name="Alioto T."/>
            <person name="Gomez Garrido J."/>
        </authorList>
    </citation>
    <scope>NUCLEOTIDE SEQUENCE</scope>
</reference>
<organism evidence="1">
    <name type="scientific">Cacopsylla melanoneura</name>
    <dbReference type="NCBI Taxonomy" id="428564"/>
    <lineage>
        <taxon>Eukaryota</taxon>
        <taxon>Metazoa</taxon>
        <taxon>Ecdysozoa</taxon>
        <taxon>Arthropoda</taxon>
        <taxon>Hexapoda</taxon>
        <taxon>Insecta</taxon>
        <taxon>Pterygota</taxon>
        <taxon>Neoptera</taxon>
        <taxon>Paraneoptera</taxon>
        <taxon>Hemiptera</taxon>
        <taxon>Sternorrhyncha</taxon>
        <taxon>Psylloidea</taxon>
        <taxon>Psyllidae</taxon>
        <taxon>Psyllinae</taxon>
        <taxon>Cacopsylla</taxon>
    </lineage>
</organism>
<proteinExistence type="predicted"/>
<dbReference type="EMBL" id="HBUF01038254">
    <property type="protein sequence ID" value="CAG6617252.1"/>
    <property type="molecule type" value="Transcribed_RNA"/>
</dbReference>
<evidence type="ECO:0000313" key="1">
    <source>
        <dbReference type="EMBL" id="CAG6617252.1"/>
    </source>
</evidence>
<protein>
    <submittedName>
        <fullName evidence="1">Uncharacterized protein</fullName>
    </submittedName>
</protein>
<name>A0A8D8M416_9HEMI</name>
<dbReference type="AlphaFoldDB" id="A0A8D8M416"/>